<dbReference type="InterPro" id="IPR053283">
    <property type="entry name" value="TUNICAMYCIN_INDUCED_1"/>
</dbReference>
<dbReference type="AlphaFoldDB" id="A0AAE1JZ39"/>
<accession>A0AAE1JZ39</accession>
<comment type="caution">
    <text evidence="2">The sequence shown here is derived from an EMBL/GenBank/DDBJ whole genome shotgun (WGS) entry which is preliminary data.</text>
</comment>
<keyword evidence="3" id="KW-1185">Reference proteome</keyword>
<dbReference type="EMBL" id="JAWXYG010000003">
    <property type="protein sequence ID" value="KAK4276643.1"/>
    <property type="molecule type" value="Genomic_DNA"/>
</dbReference>
<feature type="chain" id="PRO_5041961650" evidence="1">
    <location>
        <begin position="23"/>
        <end position="411"/>
    </location>
</feature>
<feature type="signal peptide" evidence="1">
    <location>
        <begin position="1"/>
        <end position="22"/>
    </location>
</feature>
<reference evidence="2" key="1">
    <citation type="submission" date="2023-10" db="EMBL/GenBank/DDBJ databases">
        <title>Chromosome-level genome of the transformable northern wattle, Acacia crassicarpa.</title>
        <authorList>
            <person name="Massaro I."/>
            <person name="Sinha N.R."/>
            <person name="Poethig S."/>
            <person name="Leichty A.R."/>
        </authorList>
    </citation>
    <scope>NUCLEOTIDE SEQUENCE</scope>
    <source>
        <strain evidence="2">Acra3RX</strain>
        <tissue evidence="2">Leaf</tissue>
    </source>
</reference>
<evidence type="ECO:0000256" key="1">
    <source>
        <dbReference type="SAM" id="SignalP"/>
    </source>
</evidence>
<organism evidence="2 3">
    <name type="scientific">Acacia crassicarpa</name>
    <name type="common">northern wattle</name>
    <dbReference type="NCBI Taxonomy" id="499986"/>
    <lineage>
        <taxon>Eukaryota</taxon>
        <taxon>Viridiplantae</taxon>
        <taxon>Streptophyta</taxon>
        <taxon>Embryophyta</taxon>
        <taxon>Tracheophyta</taxon>
        <taxon>Spermatophyta</taxon>
        <taxon>Magnoliopsida</taxon>
        <taxon>eudicotyledons</taxon>
        <taxon>Gunneridae</taxon>
        <taxon>Pentapetalae</taxon>
        <taxon>rosids</taxon>
        <taxon>fabids</taxon>
        <taxon>Fabales</taxon>
        <taxon>Fabaceae</taxon>
        <taxon>Caesalpinioideae</taxon>
        <taxon>mimosoid clade</taxon>
        <taxon>Acacieae</taxon>
        <taxon>Acacia</taxon>
    </lineage>
</organism>
<evidence type="ECO:0000313" key="2">
    <source>
        <dbReference type="EMBL" id="KAK4276643.1"/>
    </source>
</evidence>
<evidence type="ECO:0000313" key="3">
    <source>
        <dbReference type="Proteomes" id="UP001293593"/>
    </source>
</evidence>
<sequence length="411" mass="46850">MATDRIPMLFFFLLIHFQFSQAALHFSSSFPISEILSSSRANVSLSHMLQDVVEVISASGNWNVEDVRVSEVQEARYSIAQFYEFSVELDDNHFGPISFSDDFGSWRKFRKPKSDFYSLVNDTNSLAVMDTLEIEGPVELWVDHPHRFSLSLPNNICHVDLNRILVVEGITLQVRKASEVYLSYSSSYNLNVLFEELEYSAYRPYMSSSSKLIQLVGVHIRGTASVAAHVTGIPRMPVDTSPISDDAILLHPRDMDNPNLPSAYQCRNKRWCPSESDPLSMRLSMGHKIWRILLGNGRLPRHLSPLSVSFYAHRKAVAAVKFSIVLERDIGIIEKRDDWISYGDEPLWDLLSNSPQKRKEVRTVECVRFEVEATVEADLRLNPISFQETNGAIIYRQDTNSTNNFPTTCYI</sequence>
<keyword evidence="1" id="KW-0732">Signal</keyword>
<dbReference type="Proteomes" id="UP001293593">
    <property type="component" value="Unassembled WGS sequence"/>
</dbReference>
<proteinExistence type="predicted"/>
<dbReference type="PANTHER" id="PTHR34454">
    <property type="entry name" value="TUNICAMYCIN INDUCED PROTEIN"/>
    <property type="match status" value="1"/>
</dbReference>
<name>A0AAE1JZ39_9FABA</name>
<gene>
    <name evidence="2" type="ORF">QN277_014769</name>
</gene>
<protein>
    <submittedName>
        <fullName evidence="2">Uncharacterized protein</fullName>
    </submittedName>
</protein>
<dbReference type="PANTHER" id="PTHR34454:SF3">
    <property type="entry name" value="PEPTIDASE I, PUTATIVE-RELATED"/>
    <property type="match status" value="1"/>
</dbReference>